<dbReference type="PANTHER" id="PTHR12300:SF176">
    <property type="entry name" value="HVA22-LIKE PROTEIN"/>
    <property type="match status" value="1"/>
</dbReference>
<dbReference type="Pfam" id="PF03134">
    <property type="entry name" value="TB2_DP1_HVA22"/>
    <property type="match status" value="1"/>
</dbReference>
<comment type="subcellular location">
    <subcellularLocation>
        <location evidence="1">Membrane</location>
        <topology evidence="1">Multi-pass membrane protein</topology>
    </subcellularLocation>
</comment>
<accession>A0A8T2Q218</accession>
<dbReference type="Proteomes" id="UP000825935">
    <property type="component" value="Chromosome 38"/>
</dbReference>
<organism evidence="2 3">
    <name type="scientific">Ceratopteris richardii</name>
    <name type="common">Triangle waterfern</name>
    <dbReference type="NCBI Taxonomy" id="49495"/>
    <lineage>
        <taxon>Eukaryota</taxon>
        <taxon>Viridiplantae</taxon>
        <taxon>Streptophyta</taxon>
        <taxon>Embryophyta</taxon>
        <taxon>Tracheophyta</taxon>
        <taxon>Polypodiopsida</taxon>
        <taxon>Polypodiidae</taxon>
        <taxon>Polypodiales</taxon>
        <taxon>Pteridineae</taxon>
        <taxon>Pteridaceae</taxon>
        <taxon>Parkerioideae</taxon>
        <taxon>Ceratopteris</taxon>
    </lineage>
</organism>
<proteinExistence type="inferred from homology"/>
<evidence type="ECO:0000313" key="2">
    <source>
        <dbReference type="EMBL" id="KAH7277676.1"/>
    </source>
</evidence>
<gene>
    <name evidence="2" type="ORF">KP509_38G001900</name>
</gene>
<dbReference type="OrthoDB" id="10009287at2759"/>
<sequence length="246" mass="28071">MYVYFRDADRYQQGKRKLSIREKGEAQGLEGEGFQEAARRCGYRVNRSIASVLGGPTFRGRRIQRAAVKTVFGGLGFPVYSSFKAIESKDKSEQEQWLCYWTAYGCFTTVETLSDKLLSWFPGYYHAKLLVLIWLQLPLSNGARHILKSYLGPFLHKYEGLLDRIVNGTRTEINTYFSVHLGELKLLRVLILRLAYRVFSMMGEAYHSIRNTNNQNIFPTEDAASAEIASEHEESSSQLPVSDGFL</sequence>
<name>A0A8T2Q218_CERRI</name>
<dbReference type="EMBL" id="CM035443">
    <property type="protein sequence ID" value="KAH7277676.1"/>
    <property type="molecule type" value="Genomic_DNA"/>
</dbReference>
<protein>
    <recommendedName>
        <fullName evidence="1">HVA22-like protein</fullName>
    </recommendedName>
</protein>
<evidence type="ECO:0000256" key="1">
    <source>
        <dbReference type="RuleBase" id="RU362006"/>
    </source>
</evidence>
<reference evidence="2" key="1">
    <citation type="submission" date="2021-08" db="EMBL/GenBank/DDBJ databases">
        <title>WGS assembly of Ceratopteris richardii.</title>
        <authorList>
            <person name="Marchant D.B."/>
            <person name="Chen G."/>
            <person name="Jenkins J."/>
            <person name="Shu S."/>
            <person name="Leebens-Mack J."/>
            <person name="Grimwood J."/>
            <person name="Schmutz J."/>
            <person name="Soltis P."/>
            <person name="Soltis D."/>
            <person name="Chen Z.-H."/>
        </authorList>
    </citation>
    <scope>NUCLEOTIDE SEQUENCE</scope>
    <source>
        <strain evidence="2">Whitten #5841</strain>
        <tissue evidence="2">Leaf</tissue>
    </source>
</reference>
<comment type="similarity">
    <text evidence="1">Belongs to the DP1 family.</text>
</comment>
<dbReference type="PANTHER" id="PTHR12300">
    <property type="entry name" value="HVA22-LIKE PROTEINS"/>
    <property type="match status" value="1"/>
</dbReference>
<comment type="caution">
    <text evidence="2">The sequence shown here is derived from an EMBL/GenBank/DDBJ whole genome shotgun (WGS) entry which is preliminary data.</text>
</comment>
<dbReference type="InterPro" id="IPR004345">
    <property type="entry name" value="TB2_DP1_HVA22"/>
</dbReference>
<dbReference type="AlphaFoldDB" id="A0A8T2Q218"/>
<evidence type="ECO:0000313" key="3">
    <source>
        <dbReference type="Proteomes" id="UP000825935"/>
    </source>
</evidence>
<dbReference type="GO" id="GO:0016020">
    <property type="term" value="C:membrane"/>
    <property type="evidence" value="ECO:0007669"/>
    <property type="project" value="UniProtKB-SubCell"/>
</dbReference>
<keyword evidence="3" id="KW-1185">Reference proteome</keyword>